<keyword evidence="2 6" id="KW-0812">Transmembrane</keyword>
<organism evidence="7 8">
    <name type="scientific">Sporothrix stenoceras</name>
    <dbReference type="NCBI Taxonomy" id="5173"/>
    <lineage>
        <taxon>Eukaryota</taxon>
        <taxon>Fungi</taxon>
        <taxon>Dikarya</taxon>
        <taxon>Ascomycota</taxon>
        <taxon>Pezizomycotina</taxon>
        <taxon>Sordariomycetes</taxon>
        <taxon>Sordariomycetidae</taxon>
        <taxon>Ophiostomatales</taxon>
        <taxon>Ophiostomataceae</taxon>
        <taxon>Sporothrix</taxon>
    </lineage>
</organism>
<feature type="transmembrane region" description="Helical" evidence="6">
    <location>
        <begin position="256"/>
        <end position="273"/>
    </location>
</feature>
<dbReference type="SUPFAM" id="SSF103481">
    <property type="entry name" value="Multidrug resistance efflux transporter EmrE"/>
    <property type="match status" value="1"/>
</dbReference>
<comment type="subcellular location">
    <subcellularLocation>
        <location evidence="1">Membrane</location>
        <topology evidence="1">Multi-pass membrane protein</topology>
    </subcellularLocation>
</comment>
<name>A0ABR3ZH24_9PEZI</name>
<dbReference type="InterPro" id="IPR037185">
    <property type="entry name" value="EmrE-like"/>
</dbReference>
<feature type="region of interest" description="Disordered" evidence="5">
    <location>
        <begin position="536"/>
        <end position="648"/>
    </location>
</feature>
<feature type="region of interest" description="Disordered" evidence="5">
    <location>
        <begin position="832"/>
        <end position="873"/>
    </location>
</feature>
<evidence type="ECO:0000256" key="6">
    <source>
        <dbReference type="SAM" id="Phobius"/>
    </source>
</evidence>
<feature type="compositionally biased region" description="Low complexity" evidence="5">
    <location>
        <begin position="766"/>
        <end position="777"/>
    </location>
</feature>
<feature type="region of interest" description="Disordered" evidence="5">
    <location>
        <begin position="441"/>
        <end position="503"/>
    </location>
</feature>
<feature type="compositionally biased region" description="Low complexity" evidence="5">
    <location>
        <begin position="789"/>
        <end position="799"/>
    </location>
</feature>
<feature type="compositionally biased region" description="Polar residues" evidence="5">
    <location>
        <begin position="579"/>
        <end position="588"/>
    </location>
</feature>
<feature type="compositionally biased region" description="Polar residues" evidence="5">
    <location>
        <begin position="466"/>
        <end position="485"/>
    </location>
</feature>
<dbReference type="PANTHER" id="PTHR12570">
    <property type="match status" value="1"/>
</dbReference>
<feature type="transmembrane region" description="Helical" evidence="6">
    <location>
        <begin position="227"/>
        <end position="247"/>
    </location>
</feature>
<evidence type="ECO:0000256" key="3">
    <source>
        <dbReference type="ARBA" id="ARBA00022989"/>
    </source>
</evidence>
<dbReference type="Pfam" id="PF05653">
    <property type="entry name" value="Mg_trans_NIPA"/>
    <property type="match status" value="1"/>
</dbReference>
<keyword evidence="3 6" id="KW-1133">Transmembrane helix</keyword>
<dbReference type="InterPro" id="IPR008521">
    <property type="entry name" value="Mg_trans_NIPA"/>
</dbReference>
<feature type="compositionally biased region" description="Basic and acidic residues" evidence="5">
    <location>
        <begin position="76"/>
        <end position="92"/>
    </location>
</feature>
<feature type="transmembrane region" description="Helical" evidence="6">
    <location>
        <begin position="285"/>
        <end position="308"/>
    </location>
</feature>
<evidence type="ECO:0008006" key="9">
    <source>
        <dbReference type="Google" id="ProtNLM"/>
    </source>
</evidence>
<evidence type="ECO:0000256" key="2">
    <source>
        <dbReference type="ARBA" id="ARBA00022692"/>
    </source>
</evidence>
<protein>
    <recommendedName>
        <fullName evidence="9">DUF803 domain membrane protein</fullName>
    </recommendedName>
</protein>
<dbReference type="PANTHER" id="PTHR12570:SF65">
    <property type="entry name" value="MAGNESIUM TRANSPORTER NIPA9-RELATED"/>
    <property type="match status" value="1"/>
</dbReference>
<feature type="compositionally biased region" description="Gly residues" evidence="5">
    <location>
        <begin position="116"/>
        <end position="127"/>
    </location>
</feature>
<dbReference type="EMBL" id="JAWCUI010000012">
    <property type="protein sequence ID" value="KAL1899492.1"/>
    <property type="molecule type" value="Genomic_DNA"/>
</dbReference>
<sequence>MYIIRTPSPSLLPPPLLASWPPFSAGNNGTSGDGPGGELANNWSSLIGIVTAIVGNVLIALALNVQRYAHIRLHKEQQRNRERARQALREAAKNNASSSKNKRQGSRSSGSSRSGNGNGNGNGGGYGAVESSGSGIENRYDGNDGHEADDEGDADNDGRHAHESDPLTADYRRDDSEGRKSPSSDSDPDSSKSTSYLQSPYWWLGQVLITIGEMGNFLAYGFAPASIVSPLGVVALISNCVIAPILFKESFRKRDFFGVVIAIAGAVTVVLSAKQEETKLNPHDVWDAITTTAFEIYVGVTCGLIALLMWASPRYGNRTILIDLGLVGLFGGYTVLATKGVSSMLSSTLLGAFLTPMTYVLLVILLGTAVMQVRYVNKALQRFDSTQVIPIQFVMFTLCVIIGSAVLYRDFERTTAEQAAKFVGGCLLTFFGVFIITSGRPPADDDDEEGDDDMSVTDGPGESINLAEQANNGEDGTPQTPTGRSTVRHGSRRSSRASRVNFVGTLTNRPLSLATETGVPSQRTPVVTPNLAATSVPRISVPHPSHDAGTAAGDYLTYKDDEESGGEEPTQPLLENPWRSASFSTPVSGSPLDAPTTPAGALRPSLGPSPFSADSVLHAIGTGDNGPNSSSPAPPLADRPVTPSAVLRPHQTPSQYFHQSPMISPSPLLSSTMSAVVADTILQHLDGGSPQAARRPSTRRVRPSLRSSLFVPQDELVLDDAERLLHPATIYPNHPYRHHQHGGSLETFVTGPGIPPTSHAPTSTRAGTSVAGPSGSASGNGGDRRDAQTSGGPSSTSKTEGGGSESRARARSLSTTLGGLFWSRRKSVANVEEGLPTEAAPQAQDDYTVSDDLPPPSAAVTESEAETRPDGFF</sequence>
<evidence type="ECO:0000256" key="5">
    <source>
        <dbReference type="SAM" id="MobiDB-lite"/>
    </source>
</evidence>
<feature type="compositionally biased region" description="Acidic residues" evidence="5">
    <location>
        <begin position="444"/>
        <end position="455"/>
    </location>
</feature>
<feature type="transmembrane region" description="Helical" evidence="6">
    <location>
        <begin position="201"/>
        <end position="221"/>
    </location>
</feature>
<dbReference type="Proteomes" id="UP001583186">
    <property type="component" value="Unassembled WGS sequence"/>
</dbReference>
<feature type="compositionally biased region" description="Low complexity" evidence="5">
    <location>
        <begin position="106"/>
        <end position="115"/>
    </location>
</feature>
<feature type="compositionally biased region" description="Basic residues" evidence="5">
    <location>
        <begin position="486"/>
        <end position="496"/>
    </location>
</feature>
<proteinExistence type="predicted"/>
<evidence type="ECO:0000256" key="1">
    <source>
        <dbReference type="ARBA" id="ARBA00004141"/>
    </source>
</evidence>
<keyword evidence="4 6" id="KW-0472">Membrane</keyword>
<feature type="transmembrane region" description="Helical" evidence="6">
    <location>
        <begin position="357"/>
        <end position="376"/>
    </location>
</feature>
<feature type="region of interest" description="Disordered" evidence="5">
    <location>
        <begin position="735"/>
        <end position="811"/>
    </location>
</feature>
<accession>A0ABR3ZH24</accession>
<feature type="transmembrane region" description="Helical" evidence="6">
    <location>
        <begin position="388"/>
        <end position="407"/>
    </location>
</feature>
<evidence type="ECO:0000256" key="4">
    <source>
        <dbReference type="ARBA" id="ARBA00023136"/>
    </source>
</evidence>
<feature type="region of interest" description="Disordered" evidence="5">
    <location>
        <begin position="76"/>
        <end position="195"/>
    </location>
</feature>
<feature type="transmembrane region" description="Helical" evidence="6">
    <location>
        <begin position="43"/>
        <end position="65"/>
    </location>
</feature>
<gene>
    <name evidence="7" type="ORF">Sste5346_002891</name>
</gene>
<feature type="compositionally biased region" description="Basic and acidic residues" evidence="5">
    <location>
        <begin position="156"/>
        <end position="182"/>
    </location>
</feature>
<evidence type="ECO:0000313" key="7">
    <source>
        <dbReference type="EMBL" id="KAL1899492.1"/>
    </source>
</evidence>
<reference evidence="7 8" key="1">
    <citation type="journal article" date="2024" name="IMA Fungus">
        <title>IMA Genome - F19 : A genome assembly and annotation guide to empower mycologists, including annotated draft genome sequences of Ceratocystis pirilliformis, Diaporthe australafricana, Fusarium ophioides, Paecilomyces lecythidis, and Sporothrix stenoceras.</title>
        <authorList>
            <person name="Aylward J."/>
            <person name="Wilson A.M."/>
            <person name="Visagie C.M."/>
            <person name="Spraker J."/>
            <person name="Barnes I."/>
            <person name="Buitendag C."/>
            <person name="Ceriani C."/>
            <person name="Del Mar Angel L."/>
            <person name="du Plessis D."/>
            <person name="Fuchs T."/>
            <person name="Gasser K."/>
            <person name="Kramer D."/>
            <person name="Li W."/>
            <person name="Munsamy K."/>
            <person name="Piso A."/>
            <person name="Price J.L."/>
            <person name="Sonnekus B."/>
            <person name="Thomas C."/>
            <person name="van der Nest A."/>
            <person name="van Dijk A."/>
            <person name="van Heerden A."/>
            <person name="van Vuuren N."/>
            <person name="Yilmaz N."/>
            <person name="Duong T.A."/>
            <person name="van der Merwe N.A."/>
            <person name="Wingfield M.J."/>
            <person name="Wingfield B.D."/>
        </authorList>
    </citation>
    <scope>NUCLEOTIDE SEQUENCE [LARGE SCALE GENOMIC DNA]</scope>
    <source>
        <strain evidence="7 8">CMW 5346</strain>
    </source>
</reference>
<keyword evidence="8" id="KW-1185">Reference proteome</keyword>
<evidence type="ECO:0000313" key="8">
    <source>
        <dbReference type="Proteomes" id="UP001583186"/>
    </source>
</evidence>
<feature type="transmembrane region" description="Helical" evidence="6">
    <location>
        <begin position="419"/>
        <end position="437"/>
    </location>
</feature>
<comment type="caution">
    <text evidence="7">The sequence shown here is derived from an EMBL/GenBank/DDBJ whole genome shotgun (WGS) entry which is preliminary data.</text>
</comment>